<evidence type="ECO:0000256" key="4">
    <source>
        <dbReference type="ARBA" id="ARBA00022643"/>
    </source>
</evidence>
<organism evidence="7 8">
    <name type="scientific">Candidatus Allocopromorpha excrementavium</name>
    <dbReference type="NCBI Taxonomy" id="2840741"/>
    <lineage>
        <taxon>Bacteria</taxon>
        <taxon>Bacillati</taxon>
        <taxon>Bacillota</taxon>
        <taxon>Clostridia</taxon>
        <taxon>Eubacteriales</taxon>
        <taxon>Eubacteriaceae</taxon>
        <taxon>Eubacteriaceae incertae sedis</taxon>
        <taxon>Candidatus Allocopromorpha</taxon>
    </lineage>
</organism>
<keyword evidence="3" id="KW-0285">Flavoprotein</keyword>
<keyword evidence="4" id="KW-0288">FMN</keyword>
<reference evidence="7" key="2">
    <citation type="journal article" date="2021" name="PeerJ">
        <title>Extensive microbial diversity within the chicken gut microbiome revealed by metagenomics and culture.</title>
        <authorList>
            <person name="Gilroy R."/>
            <person name="Ravi A."/>
            <person name="Getino M."/>
            <person name="Pursley I."/>
            <person name="Horton D.L."/>
            <person name="Alikhan N.F."/>
            <person name="Baker D."/>
            <person name="Gharbi K."/>
            <person name="Hall N."/>
            <person name="Watson M."/>
            <person name="Adriaenssens E.M."/>
            <person name="Foster-Nyarko E."/>
            <person name="Jarju S."/>
            <person name="Secka A."/>
            <person name="Antonio M."/>
            <person name="Oren A."/>
            <person name="Chaudhuri R.R."/>
            <person name="La Ragione R."/>
            <person name="Hildebrand F."/>
            <person name="Pallen M.J."/>
        </authorList>
    </citation>
    <scope>NUCLEOTIDE SEQUENCE</scope>
    <source>
        <strain evidence="7">CHK176-22527</strain>
    </source>
</reference>
<evidence type="ECO:0000313" key="7">
    <source>
        <dbReference type="EMBL" id="HIU00245.1"/>
    </source>
</evidence>
<evidence type="ECO:0000256" key="3">
    <source>
        <dbReference type="ARBA" id="ARBA00022630"/>
    </source>
</evidence>
<name>A0A9D1HE31_9FIRM</name>
<dbReference type="Proteomes" id="UP000824159">
    <property type="component" value="Unassembled WGS sequence"/>
</dbReference>
<dbReference type="GO" id="GO:0016491">
    <property type="term" value="F:oxidoreductase activity"/>
    <property type="evidence" value="ECO:0007669"/>
    <property type="project" value="UniProtKB-KW"/>
</dbReference>
<dbReference type="Pfam" id="PF00881">
    <property type="entry name" value="Nitroreductase"/>
    <property type="match status" value="2"/>
</dbReference>
<feature type="domain" description="Nitroreductase" evidence="6">
    <location>
        <begin position="66"/>
        <end position="147"/>
    </location>
</feature>
<dbReference type="SUPFAM" id="SSF55469">
    <property type="entry name" value="FMN-dependent nitroreductase-like"/>
    <property type="match status" value="1"/>
</dbReference>
<evidence type="ECO:0000256" key="5">
    <source>
        <dbReference type="ARBA" id="ARBA00023002"/>
    </source>
</evidence>
<evidence type="ECO:0000256" key="1">
    <source>
        <dbReference type="ARBA" id="ARBA00001917"/>
    </source>
</evidence>
<dbReference type="EMBL" id="DVLX01000098">
    <property type="protein sequence ID" value="HIU00245.1"/>
    <property type="molecule type" value="Genomic_DNA"/>
</dbReference>
<comment type="caution">
    <text evidence="7">The sequence shown here is derived from an EMBL/GenBank/DDBJ whole genome shotgun (WGS) entry which is preliminary data.</text>
</comment>
<dbReference type="InterPro" id="IPR000415">
    <property type="entry name" value="Nitroreductase-like"/>
</dbReference>
<gene>
    <name evidence="7" type="ORF">IAD12_08350</name>
</gene>
<evidence type="ECO:0000256" key="2">
    <source>
        <dbReference type="ARBA" id="ARBA00007118"/>
    </source>
</evidence>
<feature type="domain" description="Nitroreductase" evidence="6">
    <location>
        <begin position="8"/>
        <end position="60"/>
    </location>
</feature>
<comment type="similarity">
    <text evidence="2">Belongs to the nitroreductase family.</text>
</comment>
<sequence length="172" mass="19690">MDFFELAQSRYSVRSFSDREIEPEKMEKILKAGQIAPTALNFQPQKIYILKSGDAIEKIRFLTKYAYNAPVVLLVCEDEELAWHSRQDRGFSSGQMDASIVCTHMMLQAWALGIGSVWVRGFRADEVAKMFKLPESIKPVCLLPIGYPSEKAEPNEKLHSTYRPLEEMVKEL</sequence>
<protein>
    <submittedName>
        <fullName evidence="7">Nitroreductase family protein</fullName>
    </submittedName>
</protein>
<proteinExistence type="inferred from homology"/>
<reference evidence="7" key="1">
    <citation type="submission" date="2020-10" db="EMBL/GenBank/DDBJ databases">
        <authorList>
            <person name="Gilroy R."/>
        </authorList>
    </citation>
    <scope>NUCLEOTIDE SEQUENCE</scope>
    <source>
        <strain evidence="7">CHK176-22527</strain>
    </source>
</reference>
<dbReference type="CDD" id="cd20609">
    <property type="entry name" value="nitroreductase"/>
    <property type="match status" value="1"/>
</dbReference>
<comment type="cofactor">
    <cofactor evidence="1">
        <name>FMN</name>
        <dbReference type="ChEBI" id="CHEBI:58210"/>
    </cofactor>
</comment>
<dbReference type="PANTHER" id="PTHR43673:SF2">
    <property type="entry name" value="NITROREDUCTASE"/>
    <property type="match status" value="1"/>
</dbReference>
<accession>A0A9D1HE31</accession>
<dbReference type="Gene3D" id="3.40.109.10">
    <property type="entry name" value="NADH Oxidase"/>
    <property type="match status" value="1"/>
</dbReference>
<evidence type="ECO:0000259" key="6">
    <source>
        <dbReference type="Pfam" id="PF00881"/>
    </source>
</evidence>
<evidence type="ECO:0000313" key="8">
    <source>
        <dbReference type="Proteomes" id="UP000824159"/>
    </source>
</evidence>
<keyword evidence="5" id="KW-0560">Oxidoreductase</keyword>
<dbReference type="AlphaFoldDB" id="A0A9D1HE31"/>
<dbReference type="PANTHER" id="PTHR43673">
    <property type="entry name" value="NAD(P)H NITROREDUCTASE YDGI-RELATED"/>
    <property type="match status" value="1"/>
</dbReference>
<dbReference type="InterPro" id="IPR029479">
    <property type="entry name" value="Nitroreductase"/>
</dbReference>